<dbReference type="Proteomes" id="UP001629113">
    <property type="component" value="Unassembled WGS sequence"/>
</dbReference>
<sequence>MSTYDFLQEEERRVRVLHDQLAIGDRRVNFVHQFTASNCYYPIRHLQAEQLLACPLDNGRHKPRNLEESSIGIFGSLPPELFNAVLANVDIASLTTMRTTSWAIRATIDDMASYKAIFKHAPHTLRAVLSLKIGSSITCQQLFDQLCRQKCTTCNNFGAFLYLLTCERVCFFCFTSSESRYWLSWEQGEIRAAFGDKYPELLKLPTARVLPGDYGYAGIYESKRRPRVVSARVATEVGTSLLGSKIKFERARRREFTHQRKEYLRETSRSDWPELSVRDPSEAMASRVVIGTWRHTKSGLKGMDNPRRFMCIISFPWLNLNTNAAECGVMCRACYQQLEDTTPDEPGWEAKFAKMKSRKMYSHDDMIAHMADCTYARVELDKFIADIGTQKLRIVSNRRWPVWRYCKCARLRAKNS</sequence>
<evidence type="ECO:0000313" key="3">
    <source>
        <dbReference type="Proteomes" id="UP001629113"/>
    </source>
</evidence>
<dbReference type="SUPFAM" id="SSF81383">
    <property type="entry name" value="F-box domain"/>
    <property type="match status" value="1"/>
</dbReference>
<feature type="domain" description="F-box" evidence="1">
    <location>
        <begin position="77"/>
        <end position="117"/>
    </location>
</feature>
<organism evidence="2 3">
    <name type="scientific">Phlyctema vagabunda</name>
    <dbReference type="NCBI Taxonomy" id="108571"/>
    <lineage>
        <taxon>Eukaryota</taxon>
        <taxon>Fungi</taxon>
        <taxon>Dikarya</taxon>
        <taxon>Ascomycota</taxon>
        <taxon>Pezizomycotina</taxon>
        <taxon>Leotiomycetes</taxon>
        <taxon>Helotiales</taxon>
        <taxon>Dermateaceae</taxon>
        <taxon>Phlyctema</taxon>
    </lineage>
</organism>
<reference evidence="2 3" key="1">
    <citation type="submission" date="2024-06" db="EMBL/GenBank/DDBJ databases">
        <title>Complete genome of Phlyctema vagabunda strain 19-DSS-EL-015.</title>
        <authorList>
            <person name="Fiorenzani C."/>
        </authorList>
    </citation>
    <scope>NUCLEOTIDE SEQUENCE [LARGE SCALE GENOMIC DNA]</scope>
    <source>
        <strain evidence="2 3">19-DSS-EL-015</strain>
    </source>
</reference>
<dbReference type="InterPro" id="IPR036047">
    <property type="entry name" value="F-box-like_dom_sf"/>
</dbReference>
<comment type="caution">
    <text evidence="2">The sequence shown here is derived from an EMBL/GenBank/DDBJ whole genome shotgun (WGS) entry which is preliminary data.</text>
</comment>
<evidence type="ECO:0000259" key="1">
    <source>
        <dbReference type="SMART" id="SM00256"/>
    </source>
</evidence>
<dbReference type="EMBL" id="JBFCZG010000009">
    <property type="protein sequence ID" value="KAL3418203.1"/>
    <property type="molecule type" value="Genomic_DNA"/>
</dbReference>
<accession>A0ABR4P4G4</accession>
<keyword evidence="3" id="KW-1185">Reference proteome</keyword>
<dbReference type="SMART" id="SM00256">
    <property type="entry name" value="FBOX"/>
    <property type="match status" value="1"/>
</dbReference>
<proteinExistence type="predicted"/>
<gene>
    <name evidence="2" type="ORF">PVAG01_09918</name>
</gene>
<dbReference type="InterPro" id="IPR001810">
    <property type="entry name" value="F-box_dom"/>
</dbReference>
<evidence type="ECO:0000313" key="2">
    <source>
        <dbReference type="EMBL" id="KAL3418203.1"/>
    </source>
</evidence>
<protein>
    <submittedName>
        <fullName evidence="2">F-box domain-containing protein</fullName>
    </submittedName>
</protein>
<name>A0ABR4P4G4_9HELO</name>